<protein>
    <submittedName>
        <fullName evidence="3">CPBP family intramembrane metalloprotease</fullName>
    </submittedName>
</protein>
<proteinExistence type="predicted"/>
<keyword evidence="1" id="KW-0472">Membrane</keyword>
<dbReference type="PANTHER" id="PTHR43592:SF15">
    <property type="entry name" value="CAAX AMINO TERMINAL PROTEASE FAMILY PROTEIN"/>
    <property type="match status" value="1"/>
</dbReference>
<name>A0ABT2MTX1_9CYAN</name>
<feature type="transmembrane region" description="Helical" evidence="1">
    <location>
        <begin position="424"/>
        <end position="444"/>
    </location>
</feature>
<sequence>MDAIKLIKRVILTALTLLAVFLVGTSLVQSFNQPQVQSRLELYQTNLLLHVAEYQGESDNDPAVQIVQALGGEEPLEAALKQYQEAVTSTEEAIATQRSRLSSTVILPPDESSDPPLIEGINPPELAELKIQEQIANQETLRDELLLRLGILKANQGNLEEAIETWTPLTERSSPHLQPTATTADLLLTIWQDSPTLPANSAELLTQNLDGWFRYQAFRQLYQIQGQDEALTRLNLQEQEMAAESLGKLATVTGIPAFGFVVGVGLLIFLGIQWFLKRKDSLLVQNGDRNWETPWDWETIWQVFIVGFFFLGQVLVPIGVQLLGVQSAMLDVRSRAFYILATYIAIAIGGLLVLFFSIRSFFPLAKDWFRFNVLQAIWISWGFGGYFAALPLVILVSIINQQFWQGRGGSNPILSIALENRDTVALTIFFITASVAAPIFEEIMFRGFLLPSLTRYIPVSGAIVASSLLFALAHLNLSEVLPLATLGMVLGFVYTRSRNLLSSILLHSLWNSGTLFSLFVLGSGGS</sequence>
<evidence type="ECO:0000259" key="2">
    <source>
        <dbReference type="Pfam" id="PF02517"/>
    </source>
</evidence>
<evidence type="ECO:0000313" key="3">
    <source>
        <dbReference type="EMBL" id="MCT7968186.1"/>
    </source>
</evidence>
<feature type="transmembrane region" description="Helical" evidence="1">
    <location>
        <begin position="456"/>
        <end position="474"/>
    </location>
</feature>
<dbReference type="Pfam" id="PF02517">
    <property type="entry name" value="Rce1-like"/>
    <property type="match status" value="1"/>
</dbReference>
<dbReference type="PANTHER" id="PTHR43592">
    <property type="entry name" value="CAAX AMINO TERMINAL PROTEASE"/>
    <property type="match status" value="1"/>
</dbReference>
<dbReference type="RefSeq" id="WP_368007723.1">
    <property type="nucleotide sequence ID" value="NZ_JAMXFF010000028.1"/>
</dbReference>
<feature type="transmembrane region" description="Helical" evidence="1">
    <location>
        <begin position="297"/>
        <end position="316"/>
    </location>
</feature>
<keyword evidence="3" id="KW-0482">Metalloprotease</keyword>
<keyword evidence="1" id="KW-1133">Transmembrane helix</keyword>
<gene>
    <name evidence="3" type="ORF">NG799_17880</name>
</gene>
<feature type="domain" description="CAAX prenyl protease 2/Lysostaphin resistance protein A-like" evidence="2">
    <location>
        <begin position="426"/>
        <end position="512"/>
    </location>
</feature>
<feature type="transmembrane region" description="Helical" evidence="1">
    <location>
        <begin position="336"/>
        <end position="356"/>
    </location>
</feature>
<dbReference type="InterPro" id="IPR003675">
    <property type="entry name" value="Rce1/LyrA-like_dom"/>
</dbReference>
<dbReference type="Proteomes" id="UP001525890">
    <property type="component" value="Unassembled WGS sequence"/>
</dbReference>
<keyword evidence="4" id="KW-1185">Reference proteome</keyword>
<dbReference type="EMBL" id="JAMXFF010000028">
    <property type="protein sequence ID" value="MCT7968186.1"/>
    <property type="molecule type" value="Genomic_DNA"/>
</dbReference>
<organism evidence="3 4">
    <name type="scientific">Laspinema palackyanum D2a</name>
    <dbReference type="NCBI Taxonomy" id="2953684"/>
    <lineage>
        <taxon>Bacteria</taxon>
        <taxon>Bacillati</taxon>
        <taxon>Cyanobacteriota</taxon>
        <taxon>Cyanophyceae</taxon>
        <taxon>Oscillatoriophycideae</taxon>
        <taxon>Oscillatoriales</taxon>
        <taxon>Laspinemataceae</taxon>
        <taxon>Laspinema</taxon>
        <taxon>Laspinema palackyanum</taxon>
    </lineage>
</organism>
<feature type="transmembrane region" description="Helical" evidence="1">
    <location>
        <begin position="255"/>
        <end position="276"/>
    </location>
</feature>
<evidence type="ECO:0000256" key="1">
    <source>
        <dbReference type="SAM" id="Phobius"/>
    </source>
</evidence>
<reference evidence="3 4" key="1">
    <citation type="journal article" date="2022" name="Front. Microbiol.">
        <title>High genomic differentiation and limited gene flow indicate recent cryptic speciation within the genus Laspinema (cyanobacteria).</title>
        <authorList>
            <person name="Stanojkovic A."/>
            <person name="Skoupy S."/>
            <person name="Skaloud P."/>
            <person name="Dvorak P."/>
        </authorList>
    </citation>
    <scope>NUCLEOTIDE SEQUENCE [LARGE SCALE GENOMIC DNA]</scope>
    <source>
        <strain evidence="3 4">D2a</strain>
    </source>
</reference>
<comment type="caution">
    <text evidence="3">The sequence shown here is derived from an EMBL/GenBank/DDBJ whole genome shotgun (WGS) entry which is preliminary data.</text>
</comment>
<feature type="transmembrane region" description="Helical" evidence="1">
    <location>
        <begin position="377"/>
        <end position="404"/>
    </location>
</feature>
<keyword evidence="3" id="KW-0645">Protease</keyword>
<accession>A0ABT2MTX1</accession>
<keyword evidence="3" id="KW-0378">Hydrolase</keyword>
<evidence type="ECO:0000313" key="4">
    <source>
        <dbReference type="Proteomes" id="UP001525890"/>
    </source>
</evidence>
<dbReference type="GO" id="GO:0008237">
    <property type="term" value="F:metallopeptidase activity"/>
    <property type="evidence" value="ECO:0007669"/>
    <property type="project" value="UniProtKB-KW"/>
</dbReference>
<keyword evidence="1" id="KW-0812">Transmembrane</keyword>
<feature type="transmembrane region" description="Helical" evidence="1">
    <location>
        <begin position="504"/>
        <end position="524"/>
    </location>
</feature>